<feature type="transmembrane region" description="Helical" evidence="1">
    <location>
        <begin position="31"/>
        <end position="55"/>
    </location>
</feature>
<feature type="transmembrane region" description="Helical" evidence="1">
    <location>
        <begin position="6"/>
        <end position="24"/>
    </location>
</feature>
<protein>
    <recommendedName>
        <fullName evidence="4">Colicin V production protein</fullName>
    </recommendedName>
</protein>
<feature type="transmembrane region" description="Helical" evidence="1">
    <location>
        <begin position="119"/>
        <end position="143"/>
    </location>
</feature>
<evidence type="ECO:0008006" key="4">
    <source>
        <dbReference type="Google" id="ProtNLM"/>
    </source>
</evidence>
<evidence type="ECO:0000313" key="2">
    <source>
        <dbReference type="EMBL" id="HJB41393.1"/>
    </source>
</evidence>
<name>A0A9D2M6P3_9FIRM</name>
<accession>A0A9D2M6P3</accession>
<reference evidence="2" key="1">
    <citation type="journal article" date="2021" name="PeerJ">
        <title>Extensive microbial diversity within the chicken gut microbiome revealed by metagenomics and culture.</title>
        <authorList>
            <person name="Gilroy R."/>
            <person name="Ravi A."/>
            <person name="Getino M."/>
            <person name="Pursley I."/>
            <person name="Horton D.L."/>
            <person name="Alikhan N.F."/>
            <person name="Baker D."/>
            <person name="Gharbi K."/>
            <person name="Hall N."/>
            <person name="Watson M."/>
            <person name="Adriaenssens E.M."/>
            <person name="Foster-Nyarko E."/>
            <person name="Jarju S."/>
            <person name="Secka A."/>
            <person name="Antonio M."/>
            <person name="Oren A."/>
            <person name="Chaudhuri R.R."/>
            <person name="La Ragione R."/>
            <person name="Hildebrand F."/>
            <person name="Pallen M.J."/>
        </authorList>
    </citation>
    <scope>NUCLEOTIDE SEQUENCE</scope>
    <source>
        <strain evidence="2">ChiBcec8-13705</strain>
    </source>
</reference>
<keyword evidence="1" id="KW-0812">Transmembrane</keyword>
<keyword evidence="1" id="KW-0472">Membrane</keyword>
<dbReference type="AlphaFoldDB" id="A0A9D2M6P3"/>
<comment type="caution">
    <text evidence="2">The sequence shown here is derived from an EMBL/GenBank/DDBJ whole genome shotgun (WGS) entry which is preliminary data.</text>
</comment>
<proteinExistence type="predicted"/>
<sequence>MSSSLYPLLYDLLFVLLLAGAAWLGHRRGFLASLVLLVGGLLAILGAAWAAQAFAPAIGDAFLSPFLTRQVTLALAEAGGDAAAALENFTFLPDSVRAALESVLSSFSDDAAAQTAEGLMAVLLPFVKAGIFLVACLVLRGIVRALASLLRGMNAVPLVGGLNRLLGLVLGLGIGAINCWVTSVVIWLASSLAAGRVPILGAGVLNQTVLYQFFAGLNPFLVRY</sequence>
<gene>
    <name evidence="2" type="ORF">H9945_02740</name>
</gene>
<dbReference type="EMBL" id="DWYG01000030">
    <property type="protein sequence ID" value="HJB41393.1"/>
    <property type="molecule type" value="Genomic_DNA"/>
</dbReference>
<dbReference type="Proteomes" id="UP000886803">
    <property type="component" value="Unassembled WGS sequence"/>
</dbReference>
<evidence type="ECO:0000313" key="3">
    <source>
        <dbReference type="Proteomes" id="UP000886803"/>
    </source>
</evidence>
<reference evidence="2" key="2">
    <citation type="submission" date="2021-04" db="EMBL/GenBank/DDBJ databases">
        <authorList>
            <person name="Gilroy R."/>
        </authorList>
    </citation>
    <scope>NUCLEOTIDE SEQUENCE</scope>
    <source>
        <strain evidence="2">ChiBcec8-13705</strain>
    </source>
</reference>
<feature type="transmembrane region" description="Helical" evidence="1">
    <location>
        <begin position="164"/>
        <end position="187"/>
    </location>
</feature>
<feature type="transmembrane region" description="Helical" evidence="1">
    <location>
        <begin position="199"/>
        <end position="222"/>
    </location>
</feature>
<organism evidence="2 3">
    <name type="scientific">Candidatus Gemmiger avicola</name>
    <dbReference type="NCBI Taxonomy" id="2838605"/>
    <lineage>
        <taxon>Bacteria</taxon>
        <taxon>Bacillati</taxon>
        <taxon>Bacillota</taxon>
        <taxon>Clostridia</taxon>
        <taxon>Eubacteriales</taxon>
        <taxon>Gemmiger</taxon>
    </lineage>
</organism>
<keyword evidence="1" id="KW-1133">Transmembrane helix</keyword>
<evidence type="ECO:0000256" key="1">
    <source>
        <dbReference type="SAM" id="Phobius"/>
    </source>
</evidence>